<dbReference type="EC" id="2.4.1.-" evidence="7"/>
<keyword evidence="4 7" id="KW-0808">Transferase</keyword>
<evidence type="ECO:0000313" key="8">
    <source>
        <dbReference type="EMBL" id="CAI5790766.1"/>
    </source>
</evidence>
<accession>A0AA35PJ20</accession>
<dbReference type="InterPro" id="IPR002516">
    <property type="entry name" value="Glyco_trans_11"/>
</dbReference>
<sequence>MDSGIWTVKSDGRLGNQMGEYATLYALAKMNGHQAYISPAMHQYLSPIFQITLPVINAEVAKKIRWRNFRLHDWRIINTSKTSISAKRYFSSSPSMTTSRKKPINIFRS</sequence>
<proteinExistence type="inferred from homology"/>
<comment type="subcellular location">
    <subcellularLocation>
        <location evidence="1 7">Golgi apparatus</location>
        <location evidence="1 7">Golgi stack membrane</location>
        <topology evidence="1 7">Single-pass type II membrane protein</topology>
    </subcellularLocation>
</comment>
<evidence type="ECO:0000256" key="2">
    <source>
        <dbReference type="ARBA" id="ARBA00004922"/>
    </source>
</evidence>
<reference evidence="8" key="1">
    <citation type="submission" date="2022-12" db="EMBL/GenBank/DDBJ databases">
        <authorList>
            <person name="Alioto T."/>
            <person name="Alioto T."/>
            <person name="Gomez Garrido J."/>
        </authorList>
    </citation>
    <scope>NUCLEOTIDE SEQUENCE</scope>
</reference>
<evidence type="ECO:0000313" key="9">
    <source>
        <dbReference type="Proteomes" id="UP001178461"/>
    </source>
</evidence>
<organism evidence="8 9">
    <name type="scientific">Podarcis lilfordi</name>
    <name type="common">Lilford's wall lizard</name>
    <dbReference type="NCBI Taxonomy" id="74358"/>
    <lineage>
        <taxon>Eukaryota</taxon>
        <taxon>Metazoa</taxon>
        <taxon>Chordata</taxon>
        <taxon>Craniata</taxon>
        <taxon>Vertebrata</taxon>
        <taxon>Euteleostomi</taxon>
        <taxon>Lepidosauria</taxon>
        <taxon>Squamata</taxon>
        <taxon>Bifurcata</taxon>
        <taxon>Unidentata</taxon>
        <taxon>Episquamata</taxon>
        <taxon>Laterata</taxon>
        <taxon>Lacertibaenia</taxon>
        <taxon>Lacertidae</taxon>
        <taxon>Podarcis</taxon>
    </lineage>
</organism>
<keyword evidence="5 7" id="KW-0735">Signal-anchor</keyword>
<dbReference type="PANTHER" id="PTHR11927">
    <property type="entry name" value="GALACTOSIDE 2-L-FUCOSYLTRANSFERASE"/>
    <property type="match status" value="1"/>
</dbReference>
<dbReference type="AlphaFoldDB" id="A0AA35PJ20"/>
<comment type="catalytic activity">
    <reaction evidence="6">
        <text>a ganglioside GM1 + GDP-beta-L-fucose = a ganglioside Fuc-GM1 + GDP + H(+)</text>
        <dbReference type="Rhea" id="RHEA:48292"/>
        <dbReference type="ChEBI" id="CHEBI:15378"/>
        <dbReference type="ChEBI" id="CHEBI:57273"/>
        <dbReference type="ChEBI" id="CHEBI:58189"/>
        <dbReference type="ChEBI" id="CHEBI:82639"/>
        <dbReference type="ChEBI" id="CHEBI:90189"/>
    </reaction>
    <physiologicalReaction direction="left-to-right" evidence="6">
        <dbReference type="Rhea" id="RHEA:48293"/>
    </physiologicalReaction>
</comment>
<gene>
    <name evidence="8" type="ORF">PODLI_1B007370</name>
</gene>
<keyword evidence="9" id="KW-1185">Reference proteome</keyword>
<protein>
    <recommendedName>
        <fullName evidence="7">L-Fucosyltransferase</fullName>
        <ecNumber evidence="7">2.4.1.-</ecNumber>
    </recommendedName>
</protein>
<keyword evidence="7" id="KW-0333">Golgi apparatus</keyword>
<dbReference type="EMBL" id="OX395138">
    <property type="protein sequence ID" value="CAI5790766.1"/>
    <property type="molecule type" value="Genomic_DNA"/>
</dbReference>
<keyword evidence="5 7" id="KW-0812">Transmembrane</keyword>
<keyword evidence="3 7" id="KW-0328">Glycosyltransferase</keyword>
<evidence type="ECO:0000256" key="5">
    <source>
        <dbReference type="ARBA" id="ARBA00022968"/>
    </source>
</evidence>
<evidence type="ECO:0000256" key="7">
    <source>
        <dbReference type="RuleBase" id="RU363129"/>
    </source>
</evidence>
<keyword evidence="7" id="KW-0325">Glycoprotein</keyword>
<dbReference type="Pfam" id="PF01531">
    <property type="entry name" value="Glyco_transf_11"/>
    <property type="match status" value="1"/>
</dbReference>
<dbReference type="GO" id="GO:0005975">
    <property type="term" value="P:carbohydrate metabolic process"/>
    <property type="evidence" value="ECO:0007669"/>
    <property type="project" value="InterPro"/>
</dbReference>
<comment type="pathway">
    <text evidence="2 7">Protein modification; protein glycosylation.</text>
</comment>
<comment type="similarity">
    <text evidence="7">Belongs to the glycosyltransferase 11 family.</text>
</comment>
<evidence type="ECO:0000256" key="3">
    <source>
        <dbReference type="ARBA" id="ARBA00022676"/>
    </source>
</evidence>
<dbReference type="Proteomes" id="UP001178461">
    <property type="component" value="Chromosome 13"/>
</dbReference>
<dbReference type="GO" id="GO:0032580">
    <property type="term" value="C:Golgi cisterna membrane"/>
    <property type="evidence" value="ECO:0007669"/>
    <property type="project" value="UniProtKB-SubCell"/>
</dbReference>
<dbReference type="GO" id="GO:0008107">
    <property type="term" value="F:galactoside 2-alpha-L-fucosyltransferase activity"/>
    <property type="evidence" value="ECO:0007669"/>
    <property type="project" value="InterPro"/>
</dbReference>
<evidence type="ECO:0000256" key="6">
    <source>
        <dbReference type="ARBA" id="ARBA00043729"/>
    </source>
</evidence>
<dbReference type="PANTHER" id="PTHR11927:SF9">
    <property type="entry name" value="L-FUCOSYLTRANSFERASE"/>
    <property type="match status" value="1"/>
</dbReference>
<name>A0AA35PJ20_9SAUR</name>
<evidence type="ECO:0000256" key="4">
    <source>
        <dbReference type="ARBA" id="ARBA00022679"/>
    </source>
</evidence>
<evidence type="ECO:0000256" key="1">
    <source>
        <dbReference type="ARBA" id="ARBA00004447"/>
    </source>
</evidence>